<dbReference type="Gene3D" id="2.10.70.10">
    <property type="entry name" value="Complement Module, domain 1"/>
    <property type="match status" value="3"/>
</dbReference>
<dbReference type="SUPFAM" id="SSF49899">
    <property type="entry name" value="Concanavalin A-like lectins/glucanases"/>
    <property type="match status" value="1"/>
</dbReference>
<feature type="domain" description="EGF-like" evidence="16">
    <location>
        <begin position="1293"/>
        <end position="1329"/>
    </location>
</feature>
<feature type="disulfide bond" evidence="13">
    <location>
        <begin position="1167"/>
        <end position="1176"/>
    </location>
</feature>
<evidence type="ECO:0000256" key="14">
    <source>
        <dbReference type="PROSITE-ProRule" id="PRU00302"/>
    </source>
</evidence>
<dbReference type="CDD" id="cd00054">
    <property type="entry name" value="EGF_CA"/>
    <property type="match status" value="6"/>
</dbReference>
<feature type="domain" description="HYR" evidence="19">
    <location>
        <begin position="619"/>
        <end position="702"/>
    </location>
</feature>
<feature type="domain" description="VWFA" evidence="18">
    <location>
        <begin position="44"/>
        <end position="215"/>
    </location>
</feature>
<evidence type="ECO:0000256" key="11">
    <source>
        <dbReference type="ARBA" id="ARBA00023157"/>
    </source>
</evidence>
<dbReference type="PROSITE" id="PS00010">
    <property type="entry name" value="ASX_HYDROXYL"/>
    <property type="match status" value="3"/>
</dbReference>
<dbReference type="SUPFAM" id="SSF57603">
    <property type="entry name" value="FnI-like domain"/>
    <property type="match status" value="1"/>
</dbReference>
<evidence type="ECO:0000259" key="19">
    <source>
        <dbReference type="PROSITE" id="PS50825"/>
    </source>
</evidence>
<feature type="disulfide bond" evidence="13">
    <location>
        <begin position="1243"/>
        <end position="1252"/>
    </location>
</feature>
<dbReference type="PRINTS" id="PR00895">
    <property type="entry name" value="PENTAXIN"/>
</dbReference>
<feature type="disulfide bond" evidence="13">
    <location>
        <begin position="1319"/>
        <end position="1328"/>
    </location>
</feature>
<evidence type="ECO:0000259" key="21">
    <source>
        <dbReference type="PROSITE" id="PS51828"/>
    </source>
</evidence>
<evidence type="ECO:0000256" key="9">
    <source>
        <dbReference type="ARBA" id="ARBA00022989"/>
    </source>
</evidence>
<dbReference type="PROSITE" id="PS50234">
    <property type="entry name" value="VWFA"/>
    <property type="match status" value="1"/>
</dbReference>
<evidence type="ECO:0000256" key="3">
    <source>
        <dbReference type="ARBA" id="ARBA00022525"/>
    </source>
</evidence>
<dbReference type="SMART" id="SM00159">
    <property type="entry name" value="PTX"/>
    <property type="match status" value="1"/>
</dbReference>
<evidence type="ECO:0000259" key="16">
    <source>
        <dbReference type="PROSITE" id="PS50026"/>
    </source>
</evidence>
<comment type="caution">
    <text evidence="13">Lacks conserved residue(s) required for the propagation of feature annotation.</text>
</comment>
<feature type="disulfide bond" evidence="13">
    <location>
        <begin position="1205"/>
        <end position="1214"/>
    </location>
</feature>
<evidence type="ECO:0000256" key="8">
    <source>
        <dbReference type="ARBA" id="ARBA00022837"/>
    </source>
</evidence>
<keyword evidence="5" id="KW-0812">Transmembrane</keyword>
<evidence type="ECO:0000256" key="12">
    <source>
        <dbReference type="ARBA" id="ARBA00023180"/>
    </source>
</evidence>
<dbReference type="Pfam" id="PF00084">
    <property type="entry name" value="Sushi"/>
    <property type="match status" value="1"/>
</dbReference>
<feature type="domain" description="HYR" evidence="19">
    <location>
        <begin position="534"/>
        <end position="618"/>
    </location>
</feature>
<evidence type="ECO:0000256" key="2">
    <source>
        <dbReference type="ARBA" id="ARBA00004613"/>
    </source>
</evidence>
<dbReference type="InterPro" id="IPR001759">
    <property type="entry name" value="PTX_dom"/>
</dbReference>
<dbReference type="PROSITE" id="PS01186">
    <property type="entry name" value="EGF_2"/>
    <property type="match status" value="6"/>
</dbReference>
<dbReference type="SUPFAM" id="SSF57184">
    <property type="entry name" value="Growth factor receptor domain"/>
    <property type="match status" value="3"/>
</dbReference>
<evidence type="ECO:0000256" key="4">
    <source>
        <dbReference type="ARBA" id="ARBA00022536"/>
    </source>
</evidence>
<keyword evidence="7" id="KW-0677">Repeat</keyword>
<feature type="domain" description="EGF-like" evidence="16">
    <location>
        <begin position="1141"/>
        <end position="1177"/>
    </location>
</feature>
<dbReference type="InterPro" id="IPR003410">
    <property type="entry name" value="HYR_dom"/>
</dbReference>
<dbReference type="SUPFAM" id="SSF53300">
    <property type="entry name" value="vWA-like"/>
    <property type="match status" value="1"/>
</dbReference>
<dbReference type="Pfam" id="PF12661">
    <property type="entry name" value="hEGF"/>
    <property type="match status" value="1"/>
</dbReference>
<name>A0A8X6Q8M6_NEPPI</name>
<dbReference type="Gene3D" id="2.10.50.10">
    <property type="entry name" value="Tumor Necrosis Factor Receptor, subunit A, domain 2"/>
    <property type="match status" value="3"/>
</dbReference>
<feature type="domain" description="EGF-like" evidence="16">
    <location>
        <begin position="1564"/>
        <end position="1600"/>
    </location>
</feature>
<feature type="domain" description="EGF-like" evidence="16">
    <location>
        <begin position="1179"/>
        <end position="1215"/>
    </location>
</feature>
<organism evidence="22 23">
    <name type="scientific">Nephila pilipes</name>
    <name type="common">Giant wood spider</name>
    <name type="synonym">Nephila maculata</name>
    <dbReference type="NCBI Taxonomy" id="299642"/>
    <lineage>
        <taxon>Eukaryota</taxon>
        <taxon>Metazoa</taxon>
        <taxon>Ecdysozoa</taxon>
        <taxon>Arthropoda</taxon>
        <taxon>Chelicerata</taxon>
        <taxon>Arachnida</taxon>
        <taxon>Araneae</taxon>
        <taxon>Araneomorphae</taxon>
        <taxon>Entelegynae</taxon>
        <taxon>Araneoidea</taxon>
        <taxon>Nephilidae</taxon>
        <taxon>Nephila</taxon>
    </lineage>
</organism>
<dbReference type="InterPro" id="IPR009030">
    <property type="entry name" value="Growth_fac_rcpt_cys_sf"/>
</dbReference>
<accession>A0A8X6Q8M6</accession>
<dbReference type="Gene3D" id="2.10.25.10">
    <property type="entry name" value="Laminin"/>
    <property type="match status" value="8"/>
</dbReference>
<feature type="domain" description="EGF-like" evidence="16">
    <location>
        <begin position="1255"/>
        <end position="1291"/>
    </location>
</feature>
<gene>
    <name evidence="22" type="primary">Svep1</name>
    <name evidence="22" type="ORF">NPIL_455222</name>
</gene>
<dbReference type="Pfam" id="PF07699">
    <property type="entry name" value="Ephrin_rec_like"/>
    <property type="match status" value="4"/>
</dbReference>
<dbReference type="FunFam" id="2.10.25.10:FF:000045">
    <property type="entry name" value="Slit guidance ligand 2"/>
    <property type="match status" value="1"/>
</dbReference>
<dbReference type="Pfam" id="PF00093">
    <property type="entry name" value="VWC"/>
    <property type="match status" value="1"/>
</dbReference>
<dbReference type="InterPro" id="IPR036465">
    <property type="entry name" value="vWFA_dom_sf"/>
</dbReference>
<feature type="domain" description="EGF-like" evidence="16">
    <location>
        <begin position="1602"/>
        <end position="1642"/>
    </location>
</feature>
<dbReference type="FunFam" id="2.10.25.10:FF:000247">
    <property type="entry name" value="Delta/notch like EGF repeat containing"/>
    <property type="match status" value="1"/>
</dbReference>
<dbReference type="Proteomes" id="UP000887013">
    <property type="component" value="Unassembled WGS sequence"/>
</dbReference>
<dbReference type="Gene3D" id="2.60.120.200">
    <property type="match status" value="1"/>
</dbReference>
<dbReference type="GO" id="GO:0007399">
    <property type="term" value="P:nervous system development"/>
    <property type="evidence" value="ECO:0007669"/>
    <property type="project" value="UniProtKB-ARBA"/>
</dbReference>
<dbReference type="GO" id="GO:0032991">
    <property type="term" value="C:protein-containing complex"/>
    <property type="evidence" value="ECO:0007669"/>
    <property type="project" value="UniProtKB-ARBA"/>
</dbReference>
<dbReference type="SMART" id="SM00032">
    <property type="entry name" value="CCP"/>
    <property type="match status" value="4"/>
</dbReference>
<feature type="disulfide bond" evidence="14">
    <location>
        <begin position="436"/>
        <end position="463"/>
    </location>
</feature>
<dbReference type="SMART" id="SM00179">
    <property type="entry name" value="EGF_CA"/>
    <property type="match status" value="7"/>
</dbReference>
<keyword evidence="8" id="KW-0106">Calcium</keyword>
<dbReference type="SMART" id="SM01411">
    <property type="entry name" value="Ephrin_rec_like"/>
    <property type="match status" value="4"/>
</dbReference>
<dbReference type="Gene3D" id="3.40.50.410">
    <property type="entry name" value="von Willebrand factor, type A domain"/>
    <property type="match status" value="1"/>
</dbReference>
<evidence type="ECO:0000256" key="1">
    <source>
        <dbReference type="ARBA" id="ARBA00004167"/>
    </source>
</evidence>
<dbReference type="SMART" id="SM00327">
    <property type="entry name" value="VWA"/>
    <property type="match status" value="1"/>
</dbReference>
<dbReference type="CDD" id="cd00033">
    <property type="entry name" value="CCP"/>
    <property type="match status" value="2"/>
</dbReference>
<comment type="subcellular location">
    <subcellularLocation>
        <location evidence="1">Membrane</location>
        <topology evidence="1">Single-pass membrane protein</topology>
    </subcellularLocation>
    <subcellularLocation>
        <location evidence="2">Secreted</location>
    </subcellularLocation>
</comment>
<dbReference type="InterPro" id="IPR000436">
    <property type="entry name" value="Sushi_SCR_CCP_dom"/>
</dbReference>
<feature type="chain" id="PRO_5036477028" evidence="15">
    <location>
        <begin position="20"/>
        <end position="1911"/>
    </location>
</feature>
<feature type="disulfide bond" evidence="13">
    <location>
        <begin position="1590"/>
        <end position="1599"/>
    </location>
</feature>
<keyword evidence="11 13" id="KW-1015">Disulfide bond</keyword>
<dbReference type="PROSITE" id="PS50184">
    <property type="entry name" value="VWFC_2"/>
    <property type="match status" value="1"/>
</dbReference>
<dbReference type="InterPro" id="IPR013032">
    <property type="entry name" value="EGF-like_CS"/>
</dbReference>
<dbReference type="InterPro" id="IPR013320">
    <property type="entry name" value="ConA-like_dom_sf"/>
</dbReference>
<dbReference type="InterPro" id="IPR000742">
    <property type="entry name" value="EGF"/>
</dbReference>
<evidence type="ECO:0000259" key="18">
    <source>
        <dbReference type="PROSITE" id="PS50234"/>
    </source>
</evidence>
<dbReference type="PROSITE" id="PS01208">
    <property type="entry name" value="VWFC_1"/>
    <property type="match status" value="1"/>
</dbReference>
<comment type="caution">
    <text evidence="22">The sequence shown here is derived from an EMBL/GenBank/DDBJ whole genome shotgun (WGS) entry which is preliminary data.</text>
</comment>
<dbReference type="PROSITE" id="PS50825">
    <property type="entry name" value="HYR"/>
    <property type="match status" value="2"/>
</dbReference>
<dbReference type="CDD" id="cd01450">
    <property type="entry name" value="vWFA_subfamily_ECM"/>
    <property type="match status" value="1"/>
</dbReference>
<dbReference type="Pfam" id="PF00354">
    <property type="entry name" value="Pentaxin"/>
    <property type="match status" value="1"/>
</dbReference>
<dbReference type="SMART" id="SM00181">
    <property type="entry name" value="EGF"/>
    <property type="match status" value="11"/>
</dbReference>
<keyword evidence="12" id="KW-0325">Glycoprotein</keyword>
<evidence type="ECO:0000256" key="15">
    <source>
        <dbReference type="SAM" id="SignalP"/>
    </source>
</evidence>
<dbReference type="InterPro" id="IPR018097">
    <property type="entry name" value="EGF_Ca-bd_CS"/>
</dbReference>
<dbReference type="Pfam" id="PF00008">
    <property type="entry name" value="EGF"/>
    <property type="match status" value="4"/>
</dbReference>
<proteinExistence type="predicted"/>
<dbReference type="OrthoDB" id="6515930at2759"/>
<evidence type="ECO:0000256" key="13">
    <source>
        <dbReference type="PROSITE-ProRule" id="PRU00076"/>
    </source>
</evidence>
<dbReference type="InterPro" id="IPR051022">
    <property type="entry name" value="Notch_Cell-Fate_Det"/>
</dbReference>
<feature type="disulfide bond" evidence="13">
    <location>
        <begin position="1281"/>
        <end position="1290"/>
    </location>
</feature>
<keyword evidence="3" id="KW-0964">Secreted</keyword>
<dbReference type="FunFam" id="2.10.50.10:FF:000018">
    <property type="entry name" value="Sushi, von Willebrand factor type A, EGF and pentraxin domain-containing 1"/>
    <property type="match status" value="1"/>
</dbReference>
<feature type="domain" description="EGF-like" evidence="16">
    <location>
        <begin position="1102"/>
        <end position="1139"/>
    </location>
</feature>
<evidence type="ECO:0000313" key="22">
    <source>
        <dbReference type="EMBL" id="GFU12557.1"/>
    </source>
</evidence>
<keyword evidence="14" id="KW-0768">Sushi</keyword>
<dbReference type="InterPro" id="IPR000152">
    <property type="entry name" value="EGF-type_Asp/Asn_hydroxyl_site"/>
</dbReference>
<dbReference type="InterPro" id="IPR011641">
    <property type="entry name" value="Tyr-kin_ephrin_A/B_rcpt-like"/>
</dbReference>
<dbReference type="InterPro" id="IPR001881">
    <property type="entry name" value="EGF-like_Ca-bd_dom"/>
</dbReference>
<dbReference type="PANTHER" id="PTHR24049:SF22">
    <property type="entry name" value="DROSOPHILA CRUMBS HOMOLOG"/>
    <property type="match status" value="1"/>
</dbReference>
<dbReference type="SUPFAM" id="SSF57196">
    <property type="entry name" value="EGF/Laminin"/>
    <property type="match status" value="5"/>
</dbReference>
<evidence type="ECO:0000259" key="17">
    <source>
        <dbReference type="PROSITE" id="PS50184"/>
    </source>
</evidence>
<keyword evidence="4 13" id="KW-0245">EGF-like domain</keyword>
<feature type="domain" description="Sushi" evidence="20">
    <location>
        <begin position="329"/>
        <end position="405"/>
    </location>
</feature>
<keyword evidence="10" id="KW-0472">Membrane</keyword>
<dbReference type="GO" id="GO:0120025">
    <property type="term" value="C:plasma membrane bounded cell projection"/>
    <property type="evidence" value="ECO:0007669"/>
    <property type="project" value="UniProtKB-ARBA"/>
</dbReference>
<dbReference type="FunFam" id="2.10.25.10:FF:000004">
    <property type="entry name" value="Neurogenic locus notch 1"/>
    <property type="match status" value="1"/>
</dbReference>
<dbReference type="Pfam" id="PF02494">
    <property type="entry name" value="HYR"/>
    <property type="match status" value="2"/>
</dbReference>
<evidence type="ECO:0000256" key="6">
    <source>
        <dbReference type="ARBA" id="ARBA00022729"/>
    </source>
</evidence>
<feature type="domain" description="Sushi" evidence="20">
    <location>
        <begin position="466"/>
        <end position="535"/>
    </location>
</feature>
<dbReference type="GO" id="GO:0005509">
    <property type="term" value="F:calcium ion binding"/>
    <property type="evidence" value="ECO:0007669"/>
    <property type="project" value="InterPro"/>
</dbReference>
<evidence type="ECO:0000256" key="10">
    <source>
        <dbReference type="ARBA" id="ARBA00023136"/>
    </source>
</evidence>
<feature type="domain" description="Pentraxin (PTX)" evidence="21">
    <location>
        <begin position="1334"/>
        <end position="1537"/>
    </location>
</feature>
<dbReference type="Pfam" id="PF00092">
    <property type="entry name" value="VWA"/>
    <property type="match status" value="1"/>
</dbReference>
<keyword evidence="23" id="KW-1185">Reference proteome</keyword>
<dbReference type="InterPro" id="IPR002035">
    <property type="entry name" value="VWF_A"/>
</dbReference>
<evidence type="ECO:0000256" key="5">
    <source>
        <dbReference type="ARBA" id="ARBA00022692"/>
    </source>
</evidence>
<keyword evidence="6 15" id="KW-0732">Signal</keyword>
<dbReference type="PROSITE" id="PS50923">
    <property type="entry name" value="SUSHI"/>
    <property type="match status" value="3"/>
</dbReference>
<feature type="disulfide bond" evidence="13">
    <location>
        <begin position="1129"/>
        <end position="1138"/>
    </location>
</feature>
<dbReference type="GO" id="GO:0005576">
    <property type="term" value="C:extracellular region"/>
    <property type="evidence" value="ECO:0007669"/>
    <property type="project" value="UniProtKB-SubCell"/>
</dbReference>
<dbReference type="Pfam" id="PF14670">
    <property type="entry name" value="FXa_inhibition"/>
    <property type="match status" value="1"/>
</dbReference>
<dbReference type="InterPro" id="IPR035976">
    <property type="entry name" value="Sushi/SCR/CCP_sf"/>
</dbReference>
<dbReference type="PROSITE" id="PS51828">
    <property type="entry name" value="PTX_2"/>
    <property type="match status" value="1"/>
</dbReference>
<dbReference type="SMART" id="SM00214">
    <property type="entry name" value="VWC"/>
    <property type="match status" value="1"/>
</dbReference>
<protein>
    <submittedName>
        <fullName evidence="22">Sushi, von Willebrand factor type A, EGF and pentraxin domain-containing protein 1</fullName>
    </submittedName>
</protein>
<feature type="domain" description="Sushi" evidence="20">
    <location>
        <begin position="406"/>
        <end position="465"/>
    </location>
</feature>
<feature type="domain" description="VWFC" evidence="17">
    <location>
        <begin position="1645"/>
        <end position="1704"/>
    </location>
</feature>
<dbReference type="PROSITE" id="PS01187">
    <property type="entry name" value="EGF_CA"/>
    <property type="match status" value="2"/>
</dbReference>
<feature type="domain" description="EGF-like" evidence="16">
    <location>
        <begin position="1217"/>
        <end position="1253"/>
    </location>
</feature>
<keyword evidence="9" id="KW-1133">Transmembrane helix</keyword>
<dbReference type="EMBL" id="BMAW01078800">
    <property type="protein sequence ID" value="GFU12557.1"/>
    <property type="molecule type" value="Genomic_DNA"/>
</dbReference>
<dbReference type="InterPro" id="IPR001007">
    <property type="entry name" value="VWF_dom"/>
</dbReference>
<sequence>MGFKTIISALVLLVISVQCDPVVIEEALGTFLGTLETYSLTPNAVVFVVDESGSIGAETYQAVKLFIELMARRFSVSSEHSRIAIVSFANVTKTHANYIKDVYGNNMCTLLKVIKNMDYAAAYTHTSLGMASARDMLAQARPNANKIIILITDGASTSGYSPLEISKRLKDSGVIIFAVGVANVNTEEVEGVATSKDHIYILKDFNYIKSVNDYLKKETKEVSWDYTPDNSMCDNFCENRTNCCDNHAKCYCGTLGGDYECVCNAGYQGTGHQQECKVCPKGTYKSSFGKMGCEKCPDHSTTPGEGSTSFDDCKCEIGYEKIGKSCQPIKCAKLESPNGGFLIPSNCSDTFGSKCSLRCKEGFCPFSCNLVAADPSILPWNRSPLPTRQCLETGKWSGEDFFCEQMRCPVLDSPMHGKDNCSGLHFVFGTTCQFDCNAGYELKGSKLRTCLVDGTWTGTNTHCEEIKCEPLKHNTQLKVKPEKCSSQKMPFRSRCRYYCTRGYSLISENKPYDGINECLANKTWSGISHTISCADISPPNITCPKSIVATTNPSKATATVTWEEATADDNVFVSQVSIKTPPFIRKPPHSFPINVTKVVYEAYDSSNHSSTCSFTVTVQDKEPPKVLYCPDNIEVYNPNKFSIPVHWKEPEFWDNSGQLSTPINNRKSGDGFSWGDASTVYYNVSDPSGNQASCVFTVKVKHYPCPSFPVPANGIVTCDQWHDGRLCSAFCVDGYVFASKQKVPNTYECQQIGVNQSIWVPFLSKNPKFKFPLPDCAKRQKRSAVNASYQLNYKVDACDPVLLEKMKNEFIKTLQASFARRIVCPVNKGCKPGNVNITCTQPHQKVKRSLDSQSTVLTVQFNVEMYPDKNEELTEFTSEAPDNRITELELSDSLTREIESLATEKVREVYNVDSIESPEIHYQIDLICSLGQIKSNDSCVDCPPGTFKDDRTDACVECPVATYQEKEKSFSCQPCPRGYTTYETRSKSFSDCKAPCQSGTYSRTTFEPCQLCPMNMYQEYSGSKECLKCPNQLLTWRVGTNSSKECAAPCKPGTYSDTGLEPCNLCDYGFYQNRSQQKVCEACPLQTSTKTMGSTAEKDCKKINPCEELHPCSNGSTCIPLERSYTCACPFGAFGKHCENTIDFCESNSCVNGGTCTTALDGYKCLCPVGFSGLNCEENIDDCKKDSCYNNGECIDLINDFKCLCQPGYTGSRCEVNIFDCSSDPCQNGGTCFDKENGYRCCCREGYIGRNCEKERNPCDEVSCENGGTCSSNGTTYACICKPGFEGELCEIMIDKCLNYNCFNNGSCTNKNNDSICECFEGFSGAHCEEVIVPEYVLRFKTPTTSNYVKLQNTKLLYAITISFFMRTDLKAPERRPTVVSYSHYDKDRQQLVDNALTLFDMNKIVLYLHGEMLHIGYAANSDANWHHYAVTWEGKDGKWSFFVDGKSFVSGSGVGMGKHFWPGFFVLGQEQDSLGGTFSMSEAFAGDISEFNVWNYGLSEEEIALSCGIVGNVLPWQTALNHIHGSVTILKNDSLCKDIGSCSEKHCHCFHSIEKTENVCKHSVQSCDPNPCAYQQTCTTSDSQSYCRCDVGYEGKFCEYDLNECLINNGGCSHFCIDTQGSYKCECPEGMRLSSDGLQCQDIGFCKVGKKIFLDGEKWISDCHNCECQQGNVQCLEILCPEMKCAHEENWVHLPGECCPKCISYSFCFLSPNNTLSTFDYSYINIANICDFTLIEDCVNALFSVQLESNRRIPLKNNTNQRNLVIYQNCQQFRISQEGELSINSSPIVLPFKNEEFRVELRNETIDIWSKSGLYLQWYMEEILIAVPFQIAGRLCGLCGSFQNHHMKKNADYKYTEGSSLEKEECIVQKEDPEILKSYQPSLFVARSSFQYFTIFTTFYILMSNYIPKI</sequence>
<evidence type="ECO:0000259" key="20">
    <source>
        <dbReference type="PROSITE" id="PS50923"/>
    </source>
</evidence>
<dbReference type="SUPFAM" id="SSF57535">
    <property type="entry name" value="Complement control module/SCR domain"/>
    <property type="match status" value="1"/>
</dbReference>
<dbReference type="PANTHER" id="PTHR24049">
    <property type="entry name" value="CRUMBS FAMILY MEMBER"/>
    <property type="match status" value="1"/>
</dbReference>
<dbReference type="GO" id="GO:0016020">
    <property type="term" value="C:membrane"/>
    <property type="evidence" value="ECO:0007669"/>
    <property type="project" value="UniProtKB-SubCell"/>
</dbReference>
<dbReference type="GO" id="GO:0071944">
    <property type="term" value="C:cell periphery"/>
    <property type="evidence" value="ECO:0007669"/>
    <property type="project" value="UniProtKB-ARBA"/>
</dbReference>
<evidence type="ECO:0000256" key="7">
    <source>
        <dbReference type="ARBA" id="ARBA00022737"/>
    </source>
</evidence>
<dbReference type="PROSITE" id="PS50026">
    <property type="entry name" value="EGF_3"/>
    <property type="match status" value="8"/>
</dbReference>
<evidence type="ECO:0000313" key="23">
    <source>
        <dbReference type="Proteomes" id="UP000887013"/>
    </source>
</evidence>
<reference evidence="22" key="1">
    <citation type="submission" date="2020-08" db="EMBL/GenBank/DDBJ databases">
        <title>Multicomponent nature underlies the extraordinary mechanical properties of spider dragline silk.</title>
        <authorList>
            <person name="Kono N."/>
            <person name="Nakamura H."/>
            <person name="Mori M."/>
            <person name="Yoshida Y."/>
            <person name="Ohtoshi R."/>
            <person name="Malay A.D."/>
            <person name="Moran D.A.P."/>
            <person name="Tomita M."/>
            <person name="Numata K."/>
            <person name="Arakawa K."/>
        </authorList>
    </citation>
    <scope>NUCLEOTIDE SEQUENCE</scope>
</reference>
<feature type="signal peptide" evidence="15">
    <location>
        <begin position="1"/>
        <end position="19"/>
    </location>
</feature>
<dbReference type="PROSITE" id="PS00022">
    <property type="entry name" value="EGF_1"/>
    <property type="match status" value="7"/>
</dbReference>